<dbReference type="KEGG" id="slom:PXH66_16650"/>
<dbReference type="AlphaFoldDB" id="A0AAE9ZVM0"/>
<dbReference type="GO" id="GO:0030416">
    <property type="term" value="P:methylamine metabolic process"/>
    <property type="evidence" value="ECO:0007669"/>
    <property type="project" value="InterPro"/>
</dbReference>
<sequence length="145" mass="15124">MKTPPSSSTTGTTAARIGTGLLFAGSGLTKITDPHALAEAITRYDLVSPALAQIGGHFLPWSEIVIGGALLLNVWRSGAWLSACGFSALFMVAVASAWGRGLDISCGCFATARTIDAASLLFNAALLAVTTWGLRTELRRATLRD</sequence>
<keyword evidence="8" id="KW-1185">Reference proteome</keyword>
<proteinExistence type="predicted"/>
<dbReference type="Pfam" id="PF07291">
    <property type="entry name" value="MauE"/>
    <property type="match status" value="1"/>
</dbReference>
<dbReference type="InterPro" id="IPR009908">
    <property type="entry name" value="Methylamine_util_MauE"/>
</dbReference>
<evidence type="ECO:0000256" key="2">
    <source>
        <dbReference type="ARBA" id="ARBA00022692"/>
    </source>
</evidence>
<evidence type="ECO:0000256" key="4">
    <source>
        <dbReference type="ARBA" id="ARBA00023136"/>
    </source>
</evidence>
<keyword evidence="2 5" id="KW-0812">Transmembrane</keyword>
<name>A0AAE9ZVM0_9BACT</name>
<dbReference type="Proteomes" id="UP001218638">
    <property type="component" value="Chromosome"/>
</dbReference>
<feature type="transmembrane region" description="Helical" evidence="5">
    <location>
        <begin position="79"/>
        <end position="98"/>
    </location>
</feature>
<dbReference type="EMBL" id="CP119075">
    <property type="protein sequence ID" value="WED63969.1"/>
    <property type="molecule type" value="Genomic_DNA"/>
</dbReference>
<keyword evidence="3 5" id="KW-1133">Transmembrane helix</keyword>
<organism evidence="7 8">
    <name type="scientific">Synoicihabitans lomoniglobus</name>
    <dbReference type="NCBI Taxonomy" id="2909285"/>
    <lineage>
        <taxon>Bacteria</taxon>
        <taxon>Pseudomonadati</taxon>
        <taxon>Verrucomicrobiota</taxon>
        <taxon>Opitutia</taxon>
        <taxon>Opitutales</taxon>
        <taxon>Opitutaceae</taxon>
        <taxon>Synoicihabitans</taxon>
    </lineage>
</organism>
<feature type="transmembrane region" description="Helical" evidence="5">
    <location>
        <begin position="50"/>
        <end position="72"/>
    </location>
</feature>
<evidence type="ECO:0000256" key="5">
    <source>
        <dbReference type="SAM" id="Phobius"/>
    </source>
</evidence>
<evidence type="ECO:0000259" key="6">
    <source>
        <dbReference type="Pfam" id="PF07291"/>
    </source>
</evidence>
<evidence type="ECO:0000256" key="1">
    <source>
        <dbReference type="ARBA" id="ARBA00004141"/>
    </source>
</evidence>
<evidence type="ECO:0000256" key="3">
    <source>
        <dbReference type="ARBA" id="ARBA00022989"/>
    </source>
</evidence>
<gene>
    <name evidence="7" type="ORF">PXH66_16650</name>
</gene>
<reference evidence="7" key="1">
    <citation type="submission" date="2023-03" db="EMBL/GenBank/DDBJ databases">
        <title>Lomoglobus Profundus gen. nov., sp. nov., a novel member of the phylum Verrucomicrobia, isolated from deep-marine sediment of South China Sea.</title>
        <authorList>
            <person name="Ahmad T."/>
            <person name="Ishaq S.E."/>
            <person name="Wang F."/>
        </authorList>
    </citation>
    <scope>NUCLEOTIDE SEQUENCE</scope>
    <source>
        <strain evidence="7">LMO-M01</strain>
    </source>
</reference>
<evidence type="ECO:0000313" key="8">
    <source>
        <dbReference type="Proteomes" id="UP001218638"/>
    </source>
</evidence>
<dbReference type="RefSeq" id="WP_330930674.1">
    <property type="nucleotide sequence ID" value="NZ_CP119075.1"/>
</dbReference>
<dbReference type="GO" id="GO:0016020">
    <property type="term" value="C:membrane"/>
    <property type="evidence" value="ECO:0007669"/>
    <property type="project" value="UniProtKB-SubCell"/>
</dbReference>
<comment type="subcellular location">
    <subcellularLocation>
        <location evidence="1">Membrane</location>
        <topology evidence="1">Multi-pass membrane protein</topology>
    </subcellularLocation>
</comment>
<evidence type="ECO:0000313" key="7">
    <source>
        <dbReference type="EMBL" id="WED63969.1"/>
    </source>
</evidence>
<feature type="transmembrane region" description="Helical" evidence="5">
    <location>
        <begin position="118"/>
        <end position="134"/>
    </location>
</feature>
<accession>A0AAE9ZVM0</accession>
<keyword evidence="4 5" id="KW-0472">Membrane</keyword>
<protein>
    <recommendedName>
        <fullName evidence="6">Methylamine utilisation protein MauE domain-containing protein</fullName>
    </recommendedName>
</protein>
<feature type="domain" description="Methylamine utilisation protein MauE" evidence="6">
    <location>
        <begin position="13"/>
        <end position="134"/>
    </location>
</feature>